<dbReference type="GO" id="GO:0005524">
    <property type="term" value="F:ATP binding"/>
    <property type="evidence" value="ECO:0007669"/>
    <property type="project" value="UniProtKB-KW"/>
</dbReference>
<keyword evidence="2" id="KW-0067">ATP-binding</keyword>
<protein>
    <recommendedName>
        <fullName evidence="3">UvrB interaction domain-containing protein</fullName>
    </recommendedName>
</protein>
<accession>A0A382THR9</accession>
<name>A0A382THR9_9ZZZZ</name>
<dbReference type="SUPFAM" id="SSF52540">
    <property type="entry name" value="P-loop containing nucleoside triphosphate hydrolases"/>
    <property type="match status" value="1"/>
</dbReference>
<reference evidence="4" key="1">
    <citation type="submission" date="2018-05" db="EMBL/GenBank/DDBJ databases">
        <authorList>
            <person name="Lanie J.A."/>
            <person name="Ng W.-L."/>
            <person name="Kazmierczak K.M."/>
            <person name="Andrzejewski T.M."/>
            <person name="Davidsen T.M."/>
            <person name="Wayne K.J."/>
            <person name="Tettelin H."/>
            <person name="Glass J.I."/>
            <person name="Rusch D."/>
            <person name="Podicherti R."/>
            <person name="Tsui H.-C.T."/>
            <person name="Winkler M.E."/>
        </authorList>
    </citation>
    <scope>NUCLEOTIDE SEQUENCE</scope>
</reference>
<proteinExistence type="predicted"/>
<sequence length="301" mass="33384">KLLGADIHVLNLFALGDVPLLIVPRQWTDSVRSCLGGGLGSGVELSSVLSREELVSLFEDWKMEKASIVKAPGFYSLRGGVVDVFPFGASKPFRLEFSEDGPSSVRTFDPYTQRMIKSVDKEGVFFSAPLNPLSEKTGFNQRDNMLNTFFLLVEPSGSPNIYNLQPFYGVKKPFEFDLSCVSHRGFYNNPKAFMELVLRLQEKRVAGHRVFLPEVFTDQAQRSGLLNSFSFSNIPFSGAFSSVPLGVFWVSLDRVINLPVLPVSPSDKKGVSLEWSDSLSHLPWDGPVVHEDLGIGLYKGL</sequence>
<feature type="non-terminal residue" evidence="4">
    <location>
        <position position="1"/>
    </location>
</feature>
<feature type="domain" description="UvrB interaction" evidence="3">
    <location>
        <begin position="47"/>
        <end position="121"/>
    </location>
</feature>
<dbReference type="InterPro" id="IPR027417">
    <property type="entry name" value="P-loop_NTPase"/>
</dbReference>
<dbReference type="AlphaFoldDB" id="A0A382THR9"/>
<dbReference type="InterPro" id="IPR041471">
    <property type="entry name" value="UvrB_inter"/>
</dbReference>
<dbReference type="Pfam" id="PF17757">
    <property type="entry name" value="UvrB_inter"/>
    <property type="match status" value="1"/>
</dbReference>
<evidence type="ECO:0000313" key="4">
    <source>
        <dbReference type="EMBL" id="SVD21654.1"/>
    </source>
</evidence>
<keyword evidence="1" id="KW-0547">Nucleotide-binding</keyword>
<dbReference type="EMBL" id="UINC01136724">
    <property type="protein sequence ID" value="SVD21654.1"/>
    <property type="molecule type" value="Genomic_DNA"/>
</dbReference>
<organism evidence="4">
    <name type="scientific">marine metagenome</name>
    <dbReference type="NCBI Taxonomy" id="408172"/>
    <lineage>
        <taxon>unclassified sequences</taxon>
        <taxon>metagenomes</taxon>
        <taxon>ecological metagenomes</taxon>
    </lineage>
</organism>
<dbReference type="Gene3D" id="3.30.2060.10">
    <property type="entry name" value="Penicillin-binding protein 1b domain"/>
    <property type="match status" value="1"/>
</dbReference>
<evidence type="ECO:0000256" key="2">
    <source>
        <dbReference type="ARBA" id="ARBA00022840"/>
    </source>
</evidence>
<gene>
    <name evidence="4" type="ORF">METZ01_LOCUS374508</name>
</gene>
<evidence type="ECO:0000259" key="3">
    <source>
        <dbReference type="Pfam" id="PF17757"/>
    </source>
</evidence>
<evidence type="ECO:0000256" key="1">
    <source>
        <dbReference type="ARBA" id="ARBA00022741"/>
    </source>
</evidence>
<feature type="non-terminal residue" evidence="4">
    <location>
        <position position="301"/>
    </location>
</feature>